<protein>
    <submittedName>
        <fullName evidence="2">Uncharacterized protein</fullName>
    </submittedName>
</protein>
<proteinExistence type="predicted"/>
<dbReference type="HOGENOM" id="CLU_2941183_0_0_1"/>
<dbReference type="KEGG" id="scm:SCHCO_060955"/>
<dbReference type="InParanoid" id="D8QHB2"/>
<dbReference type="AlphaFoldDB" id="D8QHB2"/>
<organism evidence="3">
    <name type="scientific">Schizophyllum commune (strain H4-8 / FGSC 9210)</name>
    <name type="common">Split gill fungus</name>
    <dbReference type="NCBI Taxonomy" id="578458"/>
    <lineage>
        <taxon>Eukaryota</taxon>
        <taxon>Fungi</taxon>
        <taxon>Dikarya</taxon>
        <taxon>Basidiomycota</taxon>
        <taxon>Agaricomycotina</taxon>
        <taxon>Agaricomycetes</taxon>
        <taxon>Agaricomycetidae</taxon>
        <taxon>Agaricales</taxon>
        <taxon>Schizophyllaceae</taxon>
        <taxon>Schizophyllum</taxon>
    </lineage>
</organism>
<dbReference type="GeneID" id="9597315"/>
<evidence type="ECO:0000256" key="1">
    <source>
        <dbReference type="SAM" id="MobiDB-lite"/>
    </source>
</evidence>
<evidence type="ECO:0000313" key="3">
    <source>
        <dbReference type="Proteomes" id="UP000007431"/>
    </source>
</evidence>
<keyword evidence="3" id="KW-1185">Reference proteome</keyword>
<sequence length="71" mass="7611">YFFTQIPHPMHKNSEMNAILSEGLTSIHSLPVAHEPWGISAGGEQDPHPSSRQDMTAGAVSDGGHAMQRGC</sequence>
<dbReference type="OrthoDB" id="7392499at2759"/>
<dbReference type="RefSeq" id="XP_003027543.1">
    <property type="nucleotide sequence ID" value="XM_003027497.1"/>
</dbReference>
<dbReference type="Proteomes" id="UP000007431">
    <property type="component" value="Unassembled WGS sequence"/>
</dbReference>
<evidence type="ECO:0000313" key="2">
    <source>
        <dbReference type="EMBL" id="EFI92640.1"/>
    </source>
</evidence>
<accession>D8QHB2</accession>
<feature type="non-terminal residue" evidence="2">
    <location>
        <position position="1"/>
    </location>
</feature>
<dbReference type="EMBL" id="GL377312">
    <property type="protein sequence ID" value="EFI92640.1"/>
    <property type="molecule type" value="Genomic_DNA"/>
</dbReference>
<reference evidence="2 3" key="1">
    <citation type="journal article" date="2010" name="Nat. Biotechnol.">
        <title>Genome sequence of the model mushroom Schizophyllum commune.</title>
        <authorList>
            <person name="Ohm R.A."/>
            <person name="de Jong J.F."/>
            <person name="Lugones L.G."/>
            <person name="Aerts A."/>
            <person name="Kothe E."/>
            <person name="Stajich J.E."/>
            <person name="de Vries R.P."/>
            <person name="Record E."/>
            <person name="Levasseur A."/>
            <person name="Baker S.E."/>
            <person name="Bartholomew K.A."/>
            <person name="Coutinho P.M."/>
            <person name="Erdmann S."/>
            <person name="Fowler T.J."/>
            <person name="Gathman A.C."/>
            <person name="Lombard V."/>
            <person name="Henrissat B."/>
            <person name="Knabe N."/>
            <person name="Kuees U."/>
            <person name="Lilly W.W."/>
            <person name="Lindquist E."/>
            <person name="Lucas S."/>
            <person name="Magnuson J.K."/>
            <person name="Piumi F."/>
            <person name="Raudaskoski M."/>
            <person name="Salamov A."/>
            <person name="Schmutz J."/>
            <person name="Schwarze F.W.M.R."/>
            <person name="vanKuyk P.A."/>
            <person name="Horton J.S."/>
            <person name="Grigoriev I.V."/>
            <person name="Woesten H.A.B."/>
        </authorList>
    </citation>
    <scope>NUCLEOTIDE SEQUENCE [LARGE SCALE GENOMIC DNA]</scope>
    <source>
        <strain evidence="3">H4-8 / FGSC 9210</strain>
    </source>
</reference>
<name>D8QHB2_SCHCM</name>
<dbReference type="VEuPathDB" id="FungiDB:SCHCODRAFT_060955"/>
<gene>
    <name evidence="2" type="ORF">SCHCODRAFT_60955</name>
</gene>
<feature type="region of interest" description="Disordered" evidence="1">
    <location>
        <begin position="35"/>
        <end position="71"/>
    </location>
</feature>